<protein>
    <submittedName>
        <fullName evidence="1">Uncharacterized protein</fullName>
    </submittedName>
</protein>
<name>A0ACC0VH07_9STRA</name>
<organism evidence="1 2">
    <name type="scientific">Peronosclerospora sorghi</name>
    <dbReference type="NCBI Taxonomy" id="230839"/>
    <lineage>
        <taxon>Eukaryota</taxon>
        <taxon>Sar</taxon>
        <taxon>Stramenopiles</taxon>
        <taxon>Oomycota</taxon>
        <taxon>Peronosporomycetes</taxon>
        <taxon>Peronosporales</taxon>
        <taxon>Peronosporaceae</taxon>
        <taxon>Peronosclerospora</taxon>
    </lineage>
</organism>
<keyword evidence="2" id="KW-1185">Reference proteome</keyword>
<proteinExistence type="predicted"/>
<comment type="caution">
    <text evidence="1">The sequence shown here is derived from an EMBL/GenBank/DDBJ whole genome shotgun (WGS) entry which is preliminary data.</text>
</comment>
<reference evidence="1 2" key="1">
    <citation type="journal article" date="2022" name="bioRxiv">
        <title>The genome of the oomycete Peronosclerospora sorghi, a cosmopolitan pathogen of maize and sorghum, is inflated with dispersed pseudogenes.</title>
        <authorList>
            <person name="Fletcher K."/>
            <person name="Martin F."/>
            <person name="Isakeit T."/>
            <person name="Cavanaugh K."/>
            <person name="Magill C."/>
            <person name="Michelmore R."/>
        </authorList>
    </citation>
    <scope>NUCLEOTIDE SEQUENCE [LARGE SCALE GENOMIC DNA]</scope>
    <source>
        <strain evidence="1">P6</strain>
    </source>
</reference>
<dbReference type="EMBL" id="CM047588">
    <property type="protein sequence ID" value="KAI9905143.1"/>
    <property type="molecule type" value="Genomic_DNA"/>
</dbReference>
<evidence type="ECO:0000313" key="1">
    <source>
        <dbReference type="EMBL" id="KAI9905143.1"/>
    </source>
</evidence>
<evidence type="ECO:0000313" key="2">
    <source>
        <dbReference type="Proteomes" id="UP001163321"/>
    </source>
</evidence>
<accession>A0ACC0VH07</accession>
<dbReference type="Proteomes" id="UP001163321">
    <property type="component" value="Chromosome 9"/>
</dbReference>
<gene>
    <name evidence="1" type="ORF">PsorP6_013533</name>
</gene>
<sequence length="245" mass="27128">MGHKRLNQLLKIGCVSSAEEKVGEDAFSSDETQADANNCRTENDLIAFITPYFSEALNSHDIVFVTSEHNKWSPQLTCGNINLTLKPGGFVTHRGMYHVEREPDNDVSQVVSAFRFGKAVKALYDCLVLFESKISISVYGAVVRIITAEWTMQGSKGLFRDFIMKNLSPWVERLTAACSALNVEVVEGDSFLGDGEFGRVFKVKRDGQIGDVLSLKIVNESSVDRLFREVSALKRAKSTGLVINP</sequence>